<reference evidence="2 3" key="1">
    <citation type="journal article" date="2020" name="Nature">
        <title>Six reference-quality genomes reveal evolution of bat adaptations.</title>
        <authorList>
            <person name="Jebb D."/>
            <person name="Huang Z."/>
            <person name="Pippel M."/>
            <person name="Hughes G.M."/>
            <person name="Lavrichenko K."/>
            <person name="Devanna P."/>
            <person name="Winkler S."/>
            <person name="Jermiin L.S."/>
            <person name="Skirmuntt E.C."/>
            <person name="Katzourakis A."/>
            <person name="Burkitt-Gray L."/>
            <person name="Ray D.A."/>
            <person name="Sullivan K.A.M."/>
            <person name="Roscito J.G."/>
            <person name="Kirilenko B.M."/>
            <person name="Davalos L.M."/>
            <person name="Corthals A.P."/>
            <person name="Power M.L."/>
            <person name="Jones G."/>
            <person name="Ransome R.D."/>
            <person name="Dechmann D.K.N."/>
            <person name="Locatelli A.G."/>
            <person name="Puechmaille S.J."/>
            <person name="Fedrigo O."/>
            <person name="Jarvis E.D."/>
            <person name="Hiller M."/>
            <person name="Vernes S.C."/>
            <person name="Myers E.W."/>
            <person name="Teeling E.C."/>
        </authorList>
    </citation>
    <scope>NUCLEOTIDE SEQUENCE [LARGE SCALE GENOMIC DNA]</scope>
    <source>
        <strain evidence="2">Bat1K_MPI-CBG_1</strain>
    </source>
</reference>
<dbReference type="PANTHER" id="PTHR16592">
    <property type="entry name" value="ASTROTACTIN-1-LIKE"/>
    <property type="match status" value="1"/>
</dbReference>
<proteinExistence type="predicted"/>
<evidence type="ECO:0000313" key="3">
    <source>
        <dbReference type="Proteomes" id="UP000664940"/>
    </source>
</evidence>
<dbReference type="Proteomes" id="UP000664940">
    <property type="component" value="Unassembled WGS sequence"/>
</dbReference>
<gene>
    <name evidence="2" type="ORF">HJG60_001104</name>
</gene>
<protein>
    <submittedName>
        <fullName evidence="2">Astrotactin 1</fullName>
    </submittedName>
</protein>
<dbReference type="PANTHER" id="PTHR16592:SF8">
    <property type="entry name" value="ASTROTACTIN-1"/>
    <property type="match status" value="1"/>
</dbReference>
<dbReference type="InterPro" id="IPR026995">
    <property type="entry name" value="Astrotactin"/>
</dbReference>
<accession>A0A833YJ23</accession>
<sequence>MNQTLFGEMFFGYNNHSKDVAPGQVLRGTFRQNNFARGLDQQLPDGLVVATVPLENQCLEEISEPTPDPDFLTGKCASCPSLARGHGAALPTVPQNPESQPHAFWFRSQRFP</sequence>
<dbReference type="GO" id="GO:0007158">
    <property type="term" value="P:neuron cell-cell adhesion"/>
    <property type="evidence" value="ECO:0007669"/>
    <property type="project" value="TreeGrafter"/>
</dbReference>
<comment type="caution">
    <text evidence="2">The sequence shown here is derived from an EMBL/GenBank/DDBJ whole genome shotgun (WGS) entry which is preliminary data.</text>
</comment>
<evidence type="ECO:0000256" key="1">
    <source>
        <dbReference type="SAM" id="MobiDB-lite"/>
    </source>
</evidence>
<feature type="region of interest" description="Disordered" evidence="1">
    <location>
        <begin position="92"/>
        <end position="112"/>
    </location>
</feature>
<organism evidence="2 3">
    <name type="scientific">Phyllostomus discolor</name>
    <name type="common">pale spear-nosed bat</name>
    <dbReference type="NCBI Taxonomy" id="89673"/>
    <lineage>
        <taxon>Eukaryota</taxon>
        <taxon>Metazoa</taxon>
        <taxon>Chordata</taxon>
        <taxon>Craniata</taxon>
        <taxon>Vertebrata</taxon>
        <taxon>Euteleostomi</taxon>
        <taxon>Mammalia</taxon>
        <taxon>Eutheria</taxon>
        <taxon>Laurasiatheria</taxon>
        <taxon>Chiroptera</taxon>
        <taxon>Yangochiroptera</taxon>
        <taxon>Phyllostomidae</taxon>
        <taxon>Phyllostominae</taxon>
        <taxon>Phyllostomus</taxon>
    </lineage>
</organism>
<name>A0A833YJ23_9CHIR</name>
<dbReference type="GO" id="GO:0016020">
    <property type="term" value="C:membrane"/>
    <property type="evidence" value="ECO:0007669"/>
    <property type="project" value="TreeGrafter"/>
</dbReference>
<dbReference type="EMBL" id="JABVXQ010000015">
    <property type="protein sequence ID" value="KAF6073966.1"/>
    <property type="molecule type" value="Genomic_DNA"/>
</dbReference>
<evidence type="ECO:0000313" key="2">
    <source>
        <dbReference type="EMBL" id="KAF6073966.1"/>
    </source>
</evidence>
<dbReference type="AlphaFoldDB" id="A0A833YJ23"/>
<dbReference type="GO" id="GO:0005768">
    <property type="term" value="C:endosome"/>
    <property type="evidence" value="ECO:0007669"/>
    <property type="project" value="TreeGrafter"/>
</dbReference>
<dbReference type="GO" id="GO:0001764">
    <property type="term" value="P:neuron migration"/>
    <property type="evidence" value="ECO:0007669"/>
    <property type="project" value="InterPro"/>
</dbReference>